<comment type="caution">
    <text evidence="2">The sequence shown here is derived from an EMBL/GenBank/DDBJ whole genome shotgun (WGS) entry which is preliminary data.</text>
</comment>
<name>A0A2T6AZN6_9RHOB</name>
<dbReference type="RefSeq" id="WP_107975541.1">
    <property type="nucleotide sequence ID" value="NZ_BMEZ01000007.1"/>
</dbReference>
<sequence length="147" mass="15849">MKTLLCATALAVAAAPAFAAESVTYETEQSFDDVVFGLEAAILGQGLVIDHVSHVGDMLERTREATGSDVVLFEGADIYSFCSATVSRQVMEADPMNIVHCPYHVFVMTRPDTPGVTTIGYRDFADGSMDPVEELLDTIAREAIGRE</sequence>
<evidence type="ECO:0000313" key="3">
    <source>
        <dbReference type="Proteomes" id="UP000244069"/>
    </source>
</evidence>
<dbReference type="EMBL" id="QBKN01000007">
    <property type="protein sequence ID" value="PTX49284.1"/>
    <property type="molecule type" value="Genomic_DNA"/>
</dbReference>
<evidence type="ECO:0000313" key="2">
    <source>
        <dbReference type="EMBL" id="PTX49284.1"/>
    </source>
</evidence>
<organism evidence="2 3">
    <name type="scientific">Allosediminivita pacifica</name>
    <dbReference type="NCBI Taxonomy" id="1267769"/>
    <lineage>
        <taxon>Bacteria</taxon>
        <taxon>Pseudomonadati</taxon>
        <taxon>Pseudomonadota</taxon>
        <taxon>Alphaproteobacteria</taxon>
        <taxon>Rhodobacterales</taxon>
        <taxon>Paracoccaceae</taxon>
        <taxon>Allosediminivita</taxon>
    </lineage>
</organism>
<dbReference type="AlphaFoldDB" id="A0A2T6AZN6"/>
<dbReference type="InterPro" id="IPR035923">
    <property type="entry name" value="TT1751-like_sf"/>
</dbReference>
<feature type="signal peptide" evidence="1">
    <location>
        <begin position="1"/>
        <end position="19"/>
    </location>
</feature>
<dbReference type="Gene3D" id="3.30.310.70">
    <property type="entry name" value="TT1751-like domain"/>
    <property type="match status" value="1"/>
</dbReference>
<evidence type="ECO:0000256" key="1">
    <source>
        <dbReference type="SAM" id="SignalP"/>
    </source>
</evidence>
<protein>
    <submittedName>
        <fullName evidence="2">Uncharacterized protein DUF302</fullName>
    </submittedName>
</protein>
<dbReference type="OrthoDB" id="7363179at2"/>
<dbReference type="Proteomes" id="UP000244069">
    <property type="component" value="Unassembled WGS sequence"/>
</dbReference>
<proteinExistence type="predicted"/>
<keyword evidence="1" id="KW-0732">Signal</keyword>
<keyword evidence="3" id="KW-1185">Reference proteome</keyword>
<accession>A0A2T6AZN6</accession>
<dbReference type="SUPFAM" id="SSF103247">
    <property type="entry name" value="TT1751-like"/>
    <property type="match status" value="1"/>
</dbReference>
<reference evidence="2 3" key="1">
    <citation type="submission" date="2018-04" db="EMBL/GenBank/DDBJ databases">
        <title>Genomic Encyclopedia of Archaeal and Bacterial Type Strains, Phase II (KMG-II): from individual species to whole genera.</title>
        <authorList>
            <person name="Goeker M."/>
        </authorList>
    </citation>
    <scope>NUCLEOTIDE SEQUENCE [LARGE SCALE GENOMIC DNA]</scope>
    <source>
        <strain evidence="2 3">DSM 29329</strain>
    </source>
</reference>
<gene>
    <name evidence="2" type="ORF">C8N44_107124</name>
</gene>
<feature type="chain" id="PRO_5015413167" evidence="1">
    <location>
        <begin position="20"/>
        <end position="147"/>
    </location>
</feature>